<dbReference type="EMBL" id="CABHNI010000032">
    <property type="protein sequence ID" value="VUX11479.1"/>
    <property type="molecule type" value="Genomic_DNA"/>
</dbReference>
<evidence type="ECO:0000313" key="2">
    <source>
        <dbReference type="EMBL" id="VUX11479.1"/>
    </source>
</evidence>
<reference evidence="2 3" key="1">
    <citation type="submission" date="2019-07" db="EMBL/GenBank/DDBJ databases">
        <authorList>
            <person name="Hibberd C M."/>
            <person name="Gehrig L. J."/>
            <person name="Chang H.-W."/>
            <person name="Venkatesh S."/>
        </authorList>
    </citation>
    <scope>NUCLEOTIDE SEQUENCE [LARGE SCALE GENOMIC DNA]</scope>
    <source>
        <strain evidence="2">Dorea_formicigenerans_SSTS_Bg7063</strain>
    </source>
</reference>
<dbReference type="RefSeq" id="WP_144124727.1">
    <property type="nucleotide sequence ID" value="NZ_CABHNI010000032.1"/>
</dbReference>
<accession>A0A564TW75</accession>
<organism evidence="2 3">
    <name type="scientific">Dorea formicigenerans</name>
    <dbReference type="NCBI Taxonomy" id="39486"/>
    <lineage>
        <taxon>Bacteria</taxon>
        <taxon>Bacillati</taxon>
        <taxon>Bacillota</taxon>
        <taxon>Clostridia</taxon>
        <taxon>Lachnospirales</taxon>
        <taxon>Lachnospiraceae</taxon>
        <taxon>Dorea</taxon>
    </lineage>
</organism>
<protein>
    <recommendedName>
        <fullName evidence="1">Acetyltransferase</fullName>
        <ecNumber evidence="1">2.3.1.-</ecNumber>
    </recommendedName>
</protein>
<sequence>MDARISKMMEKIRKGEEFCVYESIEAYQYMREIAGKCFVYNSLNPETQAEEQLQLLKKLFKKTGDFLMIMPPFHCTIGAGIEVGENFICNAGVTMQDLGGIKIGDNAMIAPGVSINSTGHVSDWKKRIQGWSYAHPITIGNNVFIGANATICCSQSRGLRIGDNVVIGAGSVVTKDIPDNVLVAGNPCRIIRKLEK</sequence>
<keyword evidence="1 2" id="KW-0808">Transferase</keyword>
<gene>
    <name evidence="2" type="primary">lacA_1</name>
    <name evidence="2" type="ORF">DFSSTS7063_01887</name>
</gene>
<dbReference type="CDD" id="cd03357">
    <property type="entry name" value="LbH_MAT_GAT"/>
    <property type="match status" value="1"/>
</dbReference>
<dbReference type="InterPro" id="IPR039369">
    <property type="entry name" value="LacA-like"/>
</dbReference>
<dbReference type="SUPFAM" id="SSF51161">
    <property type="entry name" value="Trimeric LpxA-like enzymes"/>
    <property type="match status" value="1"/>
</dbReference>
<dbReference type="Proteomes" id="UP000358366">
    <property type="component" value="Unassembled WGS sequence"/>
</dbReference>
<dbReference type="GO" id="GO:0008870">
    <property type="term" value="F:galactoside O-acetyltransferase activity"/>
    <property type="evidence" value="ECO:0007669"/>
    <property type="project" value="TreeGrafter"/>
</dbReference>
<evidence type="ECO:0000256" key="1">
    <source>
        <dbReference type="RuleBase" id="RU367021"/>
    </source>
</evidence>
<dbReference type="AlphaFoldDB" id="A0A564TW75"/>
<dbReference type="PANTHER" id="PTHR43017:SF1">
    <property type="entry name" value="ACETYLTRANSFERASE YJL218W-RELATED"/>
    <property type="match status" value="1"/>
</dbReference>
<dbReference type="InterPro" id="IPR011004">
    <property type="entry name" value="Trimer_LpxA-like_sf"/>
</dbReference>
<comment type="similarity">
    <text evidence="1">Belongs to the transferase hexapeptide repeat family.</text>
</comment>
<keyword evidence="1 2" id="KW-0012">Acyltransferase</keyword>
<name>A0A564TW75_9FIRM</name>
<dbReference type="PANTHER" id="PTHR43017">
    <property type="entry name" value="GALACTOSIDE O-ACETYLTRANSFERASE"/>
    <property type="match status" value="1"/>
</dbReference>
<dbReference type="EC" id="2.3.1.-" evidence="1"/>
<dbReference type="InterPro" id="IPR001451">
    <property type="entry name" value="Hexapep"/>
</dbReference>
<proteinExistence type="inferred from homology"/>
<dbReference type="Pfam" id="PF14602">
    <property type="entry name" value="Hexapep_2"/>
    <property type="match status" value="2"/>
</dbReference>
<dbReference type="Gene3D" id="2.160.10.10">
    <property type="entry name" value="Hexapeptide repeat proteins"/>
    <property type="match status" value="1"/>
</dbReference>
<evidence type="ECO:0000313" key="3">
    <source>
        <dbReference type="Proteomes" id="UP000358366"/>
    </source>
</evidence>